<keyword evidence="2" id="KW-1185">Reference proteome</keyword>
<reference evidence="1" key="1">
    <citation type="submission" date="2021-04" db="EMBL/GenBank/DDBJ databases">
        <title>Genome based classification of Actinospica acidithermotolerans sp. nov., an actinobacterium isolated from an Indonesian hot spring.</title>
        <authorList>
            <person name="Kusuma A.B."/>
            <person name="Putra K.E."/>
            <person name="Nafisah S."/>
            <person name="Loh J."/>
            <person name="Nouioui I."/>
            <person name="Goodfellow M."/>
        </authorList>
    </citation>
    <scope>NUCLEOTIDE SEQUENCE</scope>
    <source>
        <strain evidence="1">DSM 45618</strain>
    </source>
</reference>
<dbReference type="EMBL" id="JAGSXH010000013">
    <property type="protein sequence ID" value="MBS2962616.1"/>
    <property type="molecule type" value="Genomic_DNA"/>
</dbReference>
<protein>
    <submittedName>
        <fullName evidence="1">Uncharacterized protein</fullName>
    </submittedName>
</protein>
<evidence type="ECO:0000313" key="2">
    <source>
        <dbReference type="Proteomes" id="UP000677913"/>
    </source>
</evidence>
<dbReference type="AlphaFoldDB" id="A0A8J8BC03"/>
<comment type="caution">
    <text evidence="1">The sequence shown here is derived from an EMBL/GenBank/DDBJ whole genome shotgun (WGS) entry which is preliminary data.</text>
</comment>
<sequence length="71" mass="8002">MNADACRNCRRPLHWLAGVGWLHGELPQYAHEPITCTNAEPVCEYRACDHTEGPDETCDCRCHRPLKGQPA</sequence>
<evidence type="ECO:0000313" key="1">
    <source>
        <dbReference type="EMBL" id="MBS2962616.1"/>
    </source>
</evidence>
<organism evidence="1 2">
    <name type="scientific">Actinocrinis puniceicyclus</name>
    <dbReference type="NCBI Taxonomy" id="977794"/>
    <lineage>
        <taxon>Bacteria</taxon>
        <taxon>Bacillati</taxon>
        <taxon>Actinomycetota</taxon>
        <taxon>Actinomycetes</taxon>
        <taxon>Catenulisporales</taxon>
        <taxon>Actinospicaceae</taxon>
        <taxon>Actinocrinis</taxon>
    </lineage>
</organism>
<accession>A0A8J8BC03</accession>
<dbReference type="RefSeq" id="WP_211465468.1">
    <property type="nucleotide sequence ID" value="NZ_JAGSXH010000013.1"/>
</dbReference>
<proteinExistence type="predicted"/>
<gene>
    <name evidence="1" type="ORF">KGA66_06125</name>
</gene>
<dbReference type="Proteomes" id="UP000677913">
    <property type="component" value="Unassembled WGS sequence"/>
</dbReference>
<name>A0A8J8BC03_9ACTN</name>